<dbReference type="AlphaFoldDB" id="A0A3N4JPW3"/>
<evidence type="ECO:0000313" key="3">
    <source>
        <dbReference type="EMBL" id="RPB00354.1"/>
    </source>
</evidence>
<feature type="compositionally biased region" description="Pro residues" evidence="2">
    <location>
        <begin position="77"/>
        <end position="86"/>
    </location>
</feature>
<name>A0A3N4JPW3_9PEZI</name>
<dbReference type="InterPro" id="IPR002885">
    <property type="entry name" value="PPR_rpt"/>
</dbReference>
<dbReference type="STRING" id="1336337.A0A3N4JPW3"/>
<sequence length="980" mass="110660">MTDVLKRKRSQSSSTRCYSTVNEPPTIDTDNANANEKEKGEEGGKNEAHPGESFKYSAPPLNYYRFPRSPNNHRFNPRPPPPPPPYGDTLSHSKHRDYFDVGYIPNKVNLWLKQLKEGPFLPSRVDHVNVNGLLVFLEAARADKVDVITELVLRKRWRDAVWIVRTLLEPMGRGYNGVDEEADPLQGVVYTALGGGKLKPRKRKGEGRDVAGIAGKSGIWALNREIKRDVERRRRGLSIVLGSVGMMIARAGEEQEVRERMERITLQKKVVRGEISKEQAQEKMEELTRDETKRTESAQEIPNEYTDLLPTARQILAYIHTAGLAPMSVYSATQYPRLHFLRSNIMVSMSDAVWRAQESIIAQDAEENGVYGEHRGMEVPRARERLMTWGSGTRDIIERPVVTGGAPDRGGAYAERETWMELVMALVCEGGFGLVGTYLLDRLLHKRKQKWNFVNYAEVSPKDYNLSWIRGLHPDKKEGVVKQWGLEGYSLKKPDITTLPLTLPDWVIPGVINALLNSDAEGRGVERIVSCALSITQMVPPDLIRRSAIARVLRYPDVIFAEKASLTKYIARIEDALGNHIKSLEISYTMLDQAIKRDNLVGARMIWADIFKRVDPTSHPEWVLGVYLMALVKGRKLQDALDLLKSDPHGRTVIPKSMYASPHIAPAIMMLAVTTNKYPLLESVATAVKETGGTHAMFSSLLNAYLRFGRIELAHGVLTFMASHDVKPDGVDVGLLVQNELRRDPHAAYHLVELASGTTPDPSPPPPPTNSDKAHFGDPPETQLPPYTPTRPIPGVKPGVGISRDAWIAVLDHAVGANDPYRTKWALDNLGVDAATSQGMDTNIFNILLRGATHRRGSYVGMQLCQRYWDDNPRHRREHGEGLGNLVSIRTVLHQALREMQALDRHAMWEELRQRRKLWEEQHGRKACGIKFEGGEEWDQKKKSTDVIWYCWKQMRQLGLEVKEVEQMVWTRAKMNNLDR</sequence>
<feature type="compositionally biased region" description="Basic residues" evidence="2">
    <location>
        <begin position="1"/>
        <end position="10"/>
    </location>
</feature>
<feature type="region of interest" description="Disordered" evidence="2">
    <location>
        <begin position="755"/>
        <end position="794"/>
    </location>
</feature>
<reference evidence="3 4" key="1">
    <citation type="journal article" date="2018" name="Nat. Ecol. Evol.">
        <title>Pezizomycetes genomes reveal the molecular basis of ectomycorrhizal truffle lifestyle.</title>
        <authorList>
            <person name="Murat C."/>
            <person name="Payen T."/>
            <person name="Noel B."/>
            <person name="Kuo A."/>
            <person name="Morin E."/>
            <person name="Chen J."/>
            <person name="Kohler A."/>
            <person name="Krizsan K."/>
            <person name="Balestrini R."/>
            <person name="Da Silva C."/>
            <person name="Montanini B."/>
            <person name="Hainaut M."/>
            <person name="Levati E."/>
            <person name="Barry K.W."/>
            <person name="Belfiori B."/>
            <person name="Cichocki N."/>
            <person name="Clum A."/>
            <person name="Dockter R.B."/>
            <person name="Fauchery L."/>
            <person name="Guy J."/>
            <person name="Iotti M."/>
            <person name="Le Tacon F."/>
            <person name="Lindquist E.A."/>
            <person name="Lipzen A."/>
            <person name="Malagnac F."/>
            <person name="Mello A."/>
            <person name="Molinier V."/>
            <person name="Miyauchi S."/>
            <person name="Poulain J."/>
            <person name="Riccioni C."/>
            <person name="Rubini A."/>
            <person name="Sitrit Y."/>
            <person name="Splivallo R."/>
            <person name="Traeger S."/>
            <person name="Wang M."/>
            <person name="Zifcakova L."/>
            <person name="Wipf D."/>
            <person name="Zambonelli A."/>
            <person name="Paolocci F."/>
            <person name="Nowrousian M."/>
            <person name="Ottonello S."/>
            <person name="Baldrian P."/>
            <person name="Spatafora J.W."/>
            <person name="Henrissat B."/>
            <person name="Nagy L.G."/>
            <person name="Aury J.M."/>
            <person name="Wincker P."/>
            <person name="Grigoriev I.V."/>
            <person name="Bonfante P."/>
            <person name="Martin F.M."/>
        </authorList>
    </citation>
    <scope>NUCLEOTIDE SEQUENCE [LARGE SCALE GENOMIC DNA]</scope>
    <source>
        <strain evidence="3 4">120613-1</strain>
    </source>
</reference>
<feature type="compositionally biased region" description="Basic and acidic residues" evidence="2">
    <location>
        <begin position="35"/>
        <end position="52"/>
    </location>
</feature>
<feature type="compositionally biased region" description="Pro residues" evidence="2">
    <location>
        <begin position="782"/>
        <end position="792"/>
    </location>
</feature>
<feature type="compositionally biased region" description="Polar residues" evidence="2">
    <location>
        <begin position="11"/>
        <end position="23"/>
    </location>
</feature>
<protein>
    <submittedName>
        <fullName evidence="3">Uncharacterized protein</fullName>
    </submittedName>
</protein>
<dbReference type="Proteomes" id="UP000276215">
    <property type="component" value="Unassembled WGS sequence"/>
</dbReference>
<feature type="repeat" description="PPR" evidence="1">
    <location>
        <begin position="694"/>
        <end position="728"/>
    </location>
</feature>
<feature type="region of interest" description="Disordered" evidence="2">
    <location>
        <begin position="1"/>
        <end position="92"/>
    </location>
</feature>
<keyword evidence="4" id="KW-1185">Reference proteome</keyword>
<evidence type="ECO:0000256" key="1">
    <source>
        <dbReference type="PROSITE-ProRule" id="PRU00708"/>
    </source>
</evidence>
<evidence type="ECO:0000313" key="4">
    <source>
        <dbReference type="Proteomes" id="UP000276215"/>
    </source>
</evidence>
<proteinExistence type="predicted"/>
<evidence type="ECO:0000256" key="2">
    <source>
        <dbReference type="SAM" id="MobiDB-lite"/>
    </source>
</evidence>
<dbReference type="OrthoDB" id="5341924at2759"/>
<organism evidence="3 4">
    <name type="scientific">Choiromyces venosus 120613-1</name>
    <dbReference type="NCBI Taxonomy" id="1336337"/>
    <lineage>
        <taxon>Eukaryota</taxon>
        <taxon>Fungi</taxon>
        <taxon>Dikarya</taxon>
        <taxon>Ascomycota</taxon>
        <taxon>Pezizomycotina</taxon>
        <taxon>Pezizomycetes</taxon>
        <taxon>Pezizales</taxon>
        <taxon>Tuberaceae</taxon>
        <taxon>Choiromyces</taxon>
    </lineage>
</organism>
<gene>
    <name evidence="3" type="ORF">L873DRAFT_1805107</name>
</gene>
<accession>A0A3N4JPW3</accession>
<dbReference type="EMBL" id="ML120380">
    <property type="protein sequence ID" value="RPB00354.1"/>
    <property type="molecule type" value="Genomic_DNA"/>
</dbReference>
<dbReference type="PROSITE" id="PS51375">
    <property type="entry name" value="PPR"/>
    <property type="match status" value="1"/>
</dbReference>
<feature type="compositionally biased region" description="Low complexity" evidence="2">
    <location>
        <begin position="65"/>
        <end position="74"/>
    </location>
</feature>